<dbReference type="Gene3D" id="3.40.50.850">
    <property type="entry name" value="Isochorismatase-like"/>
    <property type="match status" value="1"/>
</dbReference>
<organism evidence="3">
    <name type="scientific">marine sediment metagenome</name>
    <dbReference type="NCBI Taxonomy" id="412755"/>
    <lineage>
        <taxon>unclassified sequences</taxon>
        <taxon>metagenomes</taxon>
        <taxon>ecological metagenomes</taxon>
    </lineage>
</organism>
<sequence>GCLEETNGQKKPAFALLASRASFGPNGNTDLPPRLLRRCQQVIFEKRGADPFEHPKFDRLLTRMQVGEYVVFGLAVEEAVKYTVLGLLARGKQVKLVIDAAASRDTHQAQMALRLMMAKGARVITARELAPTMQPRLAREVPAGRTIARVVAAVLKPGGNGRNGKSSSKRTATPSARAAAGAS</sequence>
<comment type="caution">
    <text evidence="3">The sequence shown here is derived from an EMBL/GenBank/DDBJ whole genome shotgun (WGS) entry which is preliminary data.</text>
</comment>
<gene>
    <name evidence="3" type="ORF">S03H2_50636</name>
</gene>
<name>X1HC47_9ZZZZ</name>
<dbReference type="InterPro" id="IPR036380">
    <property type="entry name" value="Isochorismatase-like_sf"/>
</dbReference>
<feature type="non-terminal residue" evidence="3">
    <location>
        <position position="1"/>
    </location>
</feature>
<evidence type="ECO:0000313" key="3">
    <source>
        <dbReference type="EMBL" id="GAH66947.1"/>
    </source>
</evidence>
<dbReference type="EMBL" id="BARU01032079">
    <property type="protein sequence ID" value="GAH66947.1"/>
    <property type="molecule type" value="Genomic_DNA"/>
</dbReference>
<protein>
    <recommendedName>
        <fullName evidence="2">Isochorismatase-like domain-containing protein</fullName>
    </recommendedName>
</protein>
<evidence type="ECO:0000259" key="2">
    <source>
        <dbReference type="Pfam" id="PF00857"/>
    </source>
</evidence>
<evidence type="ECO:0000256" key="1">
    <source>
        <dbReference type="SAM" id="MobiDB-lite"/>
    </source>
</evidence>
<accession>X1HC47</accession>
<reference evidence="3" key="1">
    <citation type="journal article" date="2014" name="Front. Microbiol.">
        <title>High frequency of phylogenetically diverse reductive dehalogenase-homologous genes in deep subseafloor sedimentary metagenomes.</title>
        <authorList>
            <person name="Kawai M."/>
            <person name="Futagami T."/>
            <person name="Toyoda A."/>
            <person name="Takaki Y."/>
            <person name="Nishi S."/>
            <person name="Hori S."/>
            <person name="Arai W."/>
            <person name="Tsubouchi T."/>
            <person name="Morono Y."/>
            <person name="Uchiyama I."/>
            <person name="Ito T."/>
            <person name="Fujiyama A."/>
            <person name="Inagaki F."/>
            <person name="Takami H."/>
        </authorList>
    </citation>
    <scope>NUCLEOTIDE SEQUENCE</scope>
    <source>
        <strain evidence="3">Expedition CK06-06</strain>
    </source>
</reference>
<feature type="domain" description="Isochorismatase-like" evidence="2">
    <location>
        <begin position="18"/>
        <end position="127"/>
    </location>
</feature>
<feature type="compositionally biased region" description="Low complexity" evidence="1">
    <location>
        <begin position="163"/>
        <end position="183"/>
    </location>
</feature>
<dbReference type="AlphaFoldDB" id="X1HC47"/>
<dbReference type="SUPFAM" id="SSF52499">
    <property type="entry name" value="Isochorismatase-like hydrolases"/>
    <property type="match status" value="1"/>
</dbReference>
<feature type="region of interest" description="Disordered" evidence="1">
    <location>
        <begin position="158"/>
        <end position="183"/>
    </location>
</feature>
<dbReference type="InterPro" id="IPR000868">
    <property type="entry name" value="Isochorismatase-like_dom"/>
</dbReference>
<dbReference type="Pfam" id="PF00857">
    <property type="entry name" value="Isochorismatase"/>
    <property type="match status" value="1"/>
</dbReference>
<proteinExistence type="predicted"/>